<sequence>MKQYTASMPLCAQPSKIADAVALGVTDSVQKHAMGPARVNAMVAARGRGSPGTTTIATTAAEMMTPASAIGQTAVTSPTEYAITIHVDARKMPTTSHAPG</sequence>
<accession>A0ABU7MYI0</accession>
<reference evidence="1 2" key="1">
    <citation type="submission" date="2024-01" db="EMBL/GenBank/DDBJ databases">
        <title>Draft genome sequence of Gordonia sp. PKS22-38.</title>
        <authorList>
            <person name="Suphannarot A."/>
            <person name="Mingma R."/>
        </authorList>
    </citation>
    <scope>NUCLEOTIDE SEQUENCE [LARGE SCALE GENOMIC DNA]</scope>
    <source>
        <strain evidence="1 2">PKS22-38</strain>
    </source>
</reference>
<gene>
    <name evidence="1" type="ORF">V1Y59_20080</name>
</gene>
<evidence type="ECO:0000313" key="1">
    <source>
        <dbReference type="EMBL" id="MEE4025395.1"/>
    </source>
</evidence>
<dbReference type="RefSeq" id="WP_330506815.1">
    <property type="nucleotide sequence ID" value="NZ_JAZDUE010000019.1"/>
</dbReference>
<dbReference type="Proteomes" id="UP001335729">
    <property type="component" value="Unassembled WGS sequence"/>
</dbReference>
<dbReference type="EMBL" id="JAZDUE010000019">
    <property type="protein sequence ID" value="MEE4025395.1"/>
    <property type="molecule type" value="Genomic_DNA"/>
</dbReference>
<comment type="caution">
    <text evidence="1">The sequence shown here is derived from an EMBL/GenBank/DDBJ whole genome shotgun (WGS) entry which is preliminary data.</text>
</comment>
<keyword evidence="2" id="KW-1185">Reference proteome</keyword>
<organism evidence="1 2">
    <name type="scientific">Gordonia prachuapensis</name>
    <dbReference type="NCBI Taxonomy" id="3115651"/>
    <lineage>
        <taxon>Bacteria</taxon>
        <taxon>Bacillati</taxon>
        <taxon>Actinomycetota</taxon>
        <taxon>Actinomycetes</taxon>
        <taxon>Mycobacteriales</taxon>
        <taxon>Gordoniaceae</taxon>
        <taxon>Gordonia</taxon>
    </lineage>
</organism>
<evidence type="ECO:0000313" key="2">
    <source>
        <dbReference type="Proteomes" id="UP001335729"/>
    </source>
</evidence>
<proteinExistence type="predicted"/>
<name>A0ABU7MYI0_9ACTN</name>
<protein>
    <submittedName>
        <fullName evidence="1">Uncharacterized protein</fullName>
    </submittedName>
</protein>